<feature type="compositionally biased region" description="Basic residues" evidence="1">
    <location>
        <begin position="79"/>
        <end position="91"/>
    </location>
</feature>
<dbReference type="EMBL" id="JAQOWY010000422">
    <property type="protein sequence ID" value="KAK1842298.1"/>
    <property type="molecule type" value="Genomic_DNA"/>
</dbReference>
<reference evidence="2" key="1">
    <citation type="submission" date="2023-01" db="EMBL/GenBank/DDBJ databases">
        <title>Colletotrichum chrysophilum M932 genome sequence.</title>
        <authorList>
            <person name="Baroncelli R."/>
        </authorList>
    </citation>
    <scope>NUCLEOTIDE SEQUENCE</scope>
    <source>
        <strain evidence="2">M932</strain>
    </source>
</reference>
<evidence type="ECO:0000256" key="1">
    <source>
        <dbReference type="SAM" id="MobiDB-lite"/>
    </source>
</evidence>
<keyword evidence="3" id="KW-1185">Reference proteome</keyword>
<feature type="compositionally biased region" description="Polar residues" evidence="1">
    <location>
        <begin position="132"/>
        <end position="142"/>
    </location>
</feature>
<proteinExistence type="predicted"/>
<protein>
    <submittedName>
        <fullName evidence="2">Uncharacterized protein</fullName>
    </submittedName>
</protein>
<dbReference type="Proteomes" id="UP001243330">
    <property type="component" value="Unassembled WGS sequence"/>
</dbReference>
<feature type="compositionally biased region" description="Basic and acidic residues" evidence="1">
    <location>
        <begin position="99"/>
        <end position="122"/>
    </location>
</feature>
<feature type="region of interest" description="Disordered" evidence="1">
    <location>
        <begin position="20"/>
        <end position="142"/>
    </location>
</feature>
<sequence length="207" mass="22425">MRNEESRPSQSRASTLFSRLKAKLTCNTKRPSINPDGENDMLAAGSQVEKQSKSDSDLTKTLESDEQTSQVQQVNTERRVRRRNIFTKSKFKSIVPNDHNNDNESEEKNNSERSNSELDNRRKKEKAKIRTRTVSPTRYSDSGSNYHSDAINAAILASITGIPHHGPYNFGNMFSGGDDGGFGGGCDTGGGGCDSGGWDGGGGGGCD</sequence>
<gene>
    <name evidence="2" type="ORF">CCHR01_15075</name>
</gene>
<name>A0AAD9EBQ3_9PEZI</name>
<organism evidence="2 3">
    <name type="scientific">Colletotrichum chrysophilum</name>
    <dbReference type="NCBI Taxonomy" id="1836956"/>
    <lineage>
        <taxon>Eukaryota</taxon>
        <taxon>Fungi</taxon>
        <taxon>Dikarya</taxon>
        <taxon>Ascomycota</taxon>
        <taxon>Pezizomycotina</taxon>
        <taxon>Sordariomycetes</taxon>
        <taxon>Hypocreomycetidae</taxon>
        <taxon>Glomerellales</taxon>
        <taxon>Glomerellaceae</taxon>
        <taxon>Colletotrichum</taxon>
        <taxon>Colletotrichum gloeosporioides species complex</taxon>
    </lineage>
</organism>
<dbReference type="AlphaFoldDB" id="A0AAD9EBQ3"/>
<accession>A0AAD9EBQ3</accession>
<evidence type="ECO:0000313" key="3">
    <source>
        <dbReference type="Proteomes" id="UP001243330"/>
    </source>
</evidence>
<evidence type="ECO:0000313" key="2">
    <source>
        <dbReference type="EMBL" id="KAK1842298.1"/>
    </source>
</evidence>
<feature type="compositionally biased region" description="Basic and acidic residues" evidence="1">
    <location>
        <begin position="50"/>
        <end position="63"/>
    </location>
</feature>
<comment type="caution">
    <text evidence="2">The sequence shown here is derived from an EMBL/GenBank/DDBJ whole genome shotgun (WGS) entry which is preliminary data.</text>
</comment>